<feature type="domain" description="Alpha/beta hydrolase fold-3" evidence="4">
    <location>
        <begin position="76"/>
        <end position="279"/>
    </location>
</feature>
<dbReference type="PANTHER" id="PTHR48081">
    <property type="entry name" value="AB HYDROLASE SUPERFAMILY PROTEIN C4A8.06C"/>
    <property type="match status" value="1"/>
</dbReference>
<dbReference type="SUPFAM" id="SSF53474">
    <property type="entry name" value="alpha/beta-Hydrolases"/>
    <property type="match status" value="1"/>
</dbReference>
<keyword evidence="2" id="KW-0378">Hydrolase</keyword>
<dbReference type="OrthoDB" id="9806180at2"/>
<dbReference type="GO" id="GO:0016787">
    <property type="term" value="F:hydrolase activity"/>
    <property type="evidence" value="ECO:0007669"/>
    <property type="project" value="UniProtKB-KW"/>
</dbReference>
<dbReference type="PROSITE" id="PS01174">
    <property type="entry name" value="LIPASE_GDXG_SER"/>
    <property type="match status" value="1"/>
</dbReference>
<dbReference type="InterPro" id="IPR033140">
    <property type="entry name" value="Lipase_GDXG_put_SER_AS"/>
</dbReference>
<evidence type="ECO:0000313" key="6">
    <source>
        <dbReference type="Proteomes" id="UP000242317"/>
    </source>
</evidence>
<reference evidence="6" key="1">
    <citation type="submission" date="2016-09" db="EMBL/GenBank/DDBJ databases">
        <authorList>
            <person name="Varghese N."/>
            <person name="Submissions S."/>
        </authorList>
    </citation>
    <scope>NUCLEOTIDE SEQUENCE [LARGE SCALE GENOMIC DNA]</scope>
    <source>
        <strain evidence="6">ANC 3699</strain>
    </source>
</reference>
<evidence type="ECO:0000256" key="2">
    <source>
        <dbReference type="ARBA" id="ARBA00022801"/>
    </source>
</evidence>
<evidence type="ECO:0000313" key="5">
    <source>
        <dbReference type="EMBL" id="SDC72408.1"/>
    </source>
</evidence>
<comment type="similarity">
    <text evidence="1">Belongs to the 'GDXG' lipolytic enzyme family.</text>
</comment>
<dbReference type="Gene3D" id="3.40.50.1820">
    <property type="entry name" value="alpha/beta hydrolase"/>
    <property type="match status" value="1"/>
</dbReference>
<dbReference type="Pfam" id="PF07859">
    <property type="entry name" value="Abhydrolase_3"/>
    <property type="match status" value="1"/>
</dbReference>
<dbReference type="RefSeq" id="WP_092621471.1">
    <property type="nucleotide sequence ID" value="NZ_FMYK01000011.1"/>
</dbReference>
<sequence length="303" mass="33705">MPAPQQLKYFVIEKALRTLVHFPSRQGLSAQTLRMILAKATKLFPVDQRLAFREISLAGMRCEEIRHRKAPATQLIFHIHGGAFFLGGLDSHRGLMCDLVRATGAQVIHLDYPLAPEFAFPHALDALQAAYLEALEQGIAAKNITLSGDSCGANLALALCLKLRDEKQPLPNGLILLSPWLDLSLGGASIVRNAKHDALLSEQLLRDGIKYYLDDQASVDEPYVSPLFANLKGLPEMLIHVGSKEILLDDAKRLKQAADDADVDCTLTIYPGMWHNFHMFSHWVDTAKRALRDIAKFVDHIDR</sequence>
<organism evidence="5 6">
    <name type="scientific">Acinetobacter marinus</name>
    <dbReference type="NCBI Taxonomy" id="281375"/>
    <lineage>
        <taxon>Bacteria</taxon>
        <taxon>Pseudomonadati</taxon>
        <taxon>Pseudomonadota</taxon>
        <taxon>Gammaproteobacteria</taxon>
        <taxon>Moraxellales</taxon>
        <taxon>Moraxellaceae</taxon>
        <taxon>Acinetobacter</taxon>
    </lineage>
</organism>
<dbReference type="EMBL" id="FMYK01000011">
    <property type="protein sequence ID" value="SDC72408.1"/>
    <property type="molecule type" value="Genomic_DNA"/>
</dbReference>
<accession>A0A1G6NXC1</accession>
<dbReference type="InterPro" id="IPR029058">
    <property type="entry name" value="AB_hydrolase_fold"/>
</dbReference>
<proteinExistence type="inferred from homology"/>
<dbReference type="AlphaFoldDB" id="A0A1G6NXC1"/>
<keyword evidence="6" id="KW-1185">Reference proteome</keyword>
<dbReference type="InterPro" id="IPR050300">
    <property type="entry name" value="GDXG_lipolytic_enzyme"/>
</dbReference>
<evidence type="ECO:0000259" key="4">
    <source>
        <dbReference type="Pfam" id="PF07859"/>
    </source>
</evidence>
<gene>
    <name evidence="5" type="ORF">SAMN05421749_11132</name>
</gene>
<dbReference type="PANTHER" id="PTHR48081:SF8">
    <property type="entry name" value="ALPHA_BETA HYDROLASE FOLD-3 DOMAIN-CONTAINING PROTEIN-RELATED"/>
    <property type="match status" value="1"/>
</dbReference>
<dbReference type="InterPro" id="IPR013094">
    <property type="entry name" value="AB_hydrolase_3"/>
</dbReference>
<protein>
    <submittedName>
        <fullName evidence="5">Acetyl esterase/lipase</fullName>
    </submittedName>
</protein>
<evidence type="ECO:0000256" key="1">
    <source>
        <dbReference type="ARBA" id="ARBA00010515"/>
    </source>
</evidence>
<dbReference type="Proteomes" id="UP000242317">
    <property type="component" value="Unassembled WGS sequence"/>
</dbReference>
<feature type="active site" evidence="3">
    <location>
        <position position="150"/>
    </location>
</feature>
<name>A0A1G6NXC1_9GAMM</name>
<evidence type="ECO:0000256" key="3">
    <source>
        <dbReference type="PROSITE-ProRule" id="PRU10038"/>
    </source>
</evidence>